<accession>A0A2M9A488</accession>
<comment type="caution">
    <text evidence="1">The sequence shown here is derived from an EMBL/GenBank/DDBJ whole genome shotgun (WGS) entry which is preliminary data.</text>
</comment>
<name>A0A2M9A488_9BACT</name>
<gene>
    <name evidence="1" type="ORF">BGX16_0436</name>
</gene>
<reference evidence="1 2" key="1">
    <citation type="submission" date="2017-11" db="EMBL/GenBank/DDBJ databases">
        <title>Animal gut microbial communities from fecal samples from Wisconsin, USA.</title>
        <authorList>
            <person name="Neumann A."/>
        </authorList>
    </citation>
    <scope>NUCLEOTIDE SEQUENCE [LARGE SCALE GENOMIC DNA]</scope>
    <source>
        <strain evidence="1 2">UWS3</strain>
    </source>
</reference>
<keyword evidence="2" id="KW-1185">Reference proteome</keyword>
<dbReference type="EMBL" id="PGEX01000001">
    <property type="protein sequence ID" value="PJJ40509.1"/>
    <property type="molecule type" value="Genomic_DNA"/>
</dbReference>
<sequence>MKEKFQQLIKMLQLFDVRFMDSHESVLCLPDNLALGKEIAIESGQAFAKEDPVVKEDSIFFRVKYVFKFLCAKKAYFKTEYVVMISFKSKDVQKASELLKDEELKKFFVEKQLNRTLWTILRGTLMDAFNRHSLPPVQLPWII</sequence>
<evidence type="ECO:0000313" key="1">
    <source>
        <dbReference type="EMBL" id="PJJ40509.1"/>
    </source>
</evidence>
<dbReference type="RefSeq" id="WP_157797827.1">
    <property type="nucleotide sequence ID" value="NZ_PGEX01000001.1"/>
</dbReference>
<organism evidence="1 2">
    <name type="scientific">Hallerella succinigenes</name>
    <dbReference type="NCBI Taxonomy" id="1896222"/>
    <lineage>
        <taxon>Bacteria</taxon>
        <taxon>Pseudomonadati</taxon>
        <taxon>Fibrobacterota</taxon>
        <taxon>Fibrobacteria</taxon>
        <taxon>Fibrobacterales</taxon>
        <taxon>Fibrobacteraceae</taxon>
        <taxon>Hallerella</taxon>
    </lineage>
</organism>
<protein>
    <submittedName>
        <fullName evidence="1">Uncharacterized protein</fullName>
    </submittedName>
</protein>
<dbReference type="OrthoDB" id="9950907at2"/>
<dbReference type="AlphaFoldDB" id="A0A2M9A488"/>
<dbReference type="Proteomes" id="UP000231134">
    <property type="component" value="Unassembled WGS sequence"/>
</dbReference>
<evidence type="ECO:0000313" key="2">
    <source>
        <dbReference type="Proteomes" id="UP000231134"/>
    </source>
</evidence>
<proteinExistence type="predicted"/>